<gene>
    <name evidence="2" type="ORF">GCM10023235_68790</name>
</gene>
<comment type="caution">
    <text evidence="2">The sequence shown here is derived from an EMBL/GenBank/DDBJ whole genome shotgun (WGS) entry which is preliminary data.</text>
</comment>
<proteinExistence type="predicted"/>
<feature type="transmembrane region" description="Helical" evidence="1">
    <location>
        <begin position="7"/>
        <end position="27"/>
    </location>
</feature>
<name>A0ABP9EGT8_9ACTN</name>
<dbReference type="InterPro" id="IPR021214">
    <property type="entry name" value="DUF2568"/>
</dbReference>
<feature type="transmembrane region" description="Helical" evidence="1">
    <location>
        <begin position="90"/>
        <end position="108"/>
    </location>
</feature>
<protein>
    <recommendedName>
        <fullName evidence="4">DUF2568 domain-containing protein</fullName>
    </recommendedName>
</protein>
<keyword evidence="1" id="KW-0812">Transmembrane</keyword>
<keyword evidence="3" id="KW-1185">Reference proteome</keyword>
<dbReference type="EMBL" id="BAABIS010000001">
    <property type="protein sequence ID" value="GAA4878866.1"/>
    <property type="molecule type" value="Genomic_DNA"/>
</dbReference>
<organism evidence="2 3">
    <name type="scientific">Kitasatospora terrestris</name>
    <dbReference type="NCBI Taxonomy" id="258051"/>
    <lineage>
        <taxon>Bacteria</taxon>
        <taxon>Bacillati</taxon>
        <taxon>Actinomycetota</taxon>
        <taxon>Actinomycetes</taxon>
        <taxon>Kitasatosporales</taxon>
        <taxon>Streptomycetaceae</taxon>
        <taxon>Kitasatospora</taxon>
    </lineage>
</organism>
<evidence type="ECO:0008006" key="4">
    <source>
        <dbReference type="Google" id="ProtNLM"/>
    </source>
</evidence>
<reference evidence="3" key="1">
    <citation type="journal article" date="2019" name="Int. J. Syst. Evol. Microbiol.">
        <title>The Global Catalogue of Microorganisms (GCM) 10K type strain sequencing project: providing services to taxonomists for standard genome sequencing and annotation.</title>
        <authorList>
            <consortium name="The Broad Institute Genomics Platform"/>
            <consortium name="The Broad Institute Genome Sequencing Center for Infectious Disease"/>
            <person name="Wu L."/>
            <person name="Ma J."/>
        </authorList>
    </citation>
    <scope>NUCLEOTIDE SEQUENCE [LARGE SCALE GENOMIC DNA]</scope>
    <source>
        <strain evidence="3">JCM 13006</strain>
    </source>
</reference>
<sequence length="117" mass="11925">MLTGANLVGRFLLELAALAALAVGGYAVPGPTAVRVLVALALPVGAAVLWGRYAAPRRSVPDAVAAWYLTQAVVWGGAVAALALSGHGTWAVVLAVLMAVNTVALRALGEWSPSVRR</sequence>
<dbReference type="Pfam" id="PF10823">
    <property type="entry name" value="DUF2568"/>
    <property type="match status" value="1"/>
</dbReference>
<feature type="transmembrane region" description="Helical" evidence="1">
    <location>
        <begin position="33"/>
        <end position="53"/>
    </location>
</feature>
<feature type="transmembrane region" description="Helical" evidence="1">
    <location>
        <begin position="65"/>
        <end position="84"/>
    </location>
</feature>
<evidence type="ECO:0000256" key="1">
    <source>
        <dbReference type="SAM" id="Phobius"/>
    </source>
</evidence>
<accession>A0ABP9EGT8</accession>
<evidence type="ECO:0000313" key="2">
    <source>
        <dbReference type="EMBL" id="GAA4878866.1"/>
    </source>
</evidence>
<keyword evidence="1" id="KW-0472">Membrane</keyword>
<evidence type="ECO:0000313" key="3">
    <source>
        <dbReference type="Proteomes" id="UP001501752"/>
    </source>
</evidence>
<keyword evidence="1" id="KW-1133">Transmembrane helix</keyword>
<dbReference type="Proteomes" id="UP001501752">
    <property type="component" value="Unassembled WGS sequence"/>
</dbReference>